<sequence length="279" mass="29911">MPDRRNGPGDERYPTSRYARPPDEEWAPETEQREEHGTEGLRPGTEQMGTPGRDPGAIGREPGTAGRNPGAAGRDPGTARRDPDMAGREPGMGGRDPDMGGRDPGVAGRDPGVAGRDRSMTARGESDLGTSEPAPGMARMPDDGLGAPAPGDLSGREARTTEGTAPDAWPATAGDGAAGASSAAVAPLLPHEETERWEERMRQVAAGFVDRPRSAVEEADRALEEIAARFGEAVTRRRRSLRMSWEDGEERGPANETDTEQLRLAMRDYRDLAERLLHS</sequence>
<accession>A0ABP5Y675</accession>
<feature type="compositionally biased region" description="Basic and acidic residues" evidence="1">
    <location>
        <begin position="77"/>
        <end position="87"/>
    </location>
</feature>
<evidence type="ECO:0000313" key="3">
    <source>
        <dbReference type="Proteomes" id="UP001501721"/>
    </source>
</evidence>
<keyword evidence="3" id="KW-1185">Reference proteome</keyword>
<reference evidence="3" key="1">
    <citation type="journal article" date="2019" name="Int. J. Syst. Evol. Microbiol.">
        <title>The Global Catalogue of Microorganisms (GCM) 10K type strain sequencing project: providing services to taxonomists for standard genome sequencing and annotation.</title>
        <authorList>
            <consortium name="The Broad Institute Genomics Platform"/>
            <consortium name="The Broad Institute Genome Sequencing Center for Infectious Disease"/>
            <person name="Wu L."/>
            <person name="Ma J."/>
        </authorList>
    </citation>
    <scope>NUCLEOTIDE SEQUENCE [LARGE SCALE GENOMIC DNA]</scope>
    <source>
        <strain evidence="3">JCM 6923</strain>
    </source>
</reference>
<feature type="compositionally biased region" description="Basic and acidic residues" evidence="1">
    <location>
        <begin position="115"/>
        <end position="126"/>
    </location>
</feature>
<evidence type="ECO:0000313" key="2">
    <source>
        <dbReference type="EMBL" id="GAA2475589.1"/>
    </source>
</evidence>
<proteinExistence type="predicted"/>
<feature type="compositionally biased region" description="Basic and acidic residues" evidence="1">
    <location>
        <begin position="1"/>
        <end position="14"/>
    </location>
</feature>
<dbReference type="EMBL" id="BAAATL010000007">
    <property type="protein sequence ID" value="GAA2475589.1"/>
    <property type="molecule type" value="Genomic_DNA"/>
</dbReference>
<gene>
    <name evidence="2" type="ORF">GCM10010422_18810</name>
</gene>
<feature type="compositionally biased region" description="Basic and acidic residues" evidence="1">
    <location>
        <begin position="30"/>
        <end position="39"/>
    </location>
</feature>
<feature type="region of interest" description="Disordered" evidence="1">
    <location>
        <begin position="1"/>
        <end position="198"/>
    </location>
</feature>
<feature type="compositionally biased region" description="Low complexity" evidence="1">
    <location>
        <begin position="163"/>
        <end position="189"/>
    </location>
</feature>
<evidence type="ECO:0000256" key="1">
    <source>
        <dbReference type="SAM" id="MobiDB-lite"/>
    </source>
</evidence>
<protein>
    <submittedName>
        <fullName evidence="2">Uncharacterized protein</fullName>
    </submittedName>
</protein>
<comment type="caution">
    <text evidence="2">The sequence shown here is derived from an EMBL/GenBank/DDBJ whole genome shotgun (WGS) entry which is preliminary data.</text>
</comment>
<dbReference type="Proteomes" id="UP001501721">
    <property type="component" value="Unassembled WGS sequence"/>
</dbReference>
<name>A0ABP5Y675_9ACTN</name>
<organism evidence="2 3">
    <name type="scientific">Streptomyces graminearus</name>
    <dbReference type="NCBI Taxonomy" id="284030"/>
    <lineage>
        <taxon>Bacteria</taxon>
        <taxon>Bacillati</taxon>
        <taxon>Actinomycetota</taxon>
        <taxon>Actinomycetes</taxon>
        <taxon>Kitasatosporales</taxon>
        <taxon>Streptomycetaceae</taxon>
        <taxon>Streptomyces</taxon>
    </lineage>
</organism>